<comment type="caution">
    <text evidence="1">The sequence shown here is derived from an EMBL/GenBank/DDBJ whole genome shotgun (WGS) entry which is preliminary data.</text>
</comment>
<evidence type="ECO:0000313" key="2">
    <source>
        <dbReference type="Proteomes" id="UP001595660"/>
    </source>
</evidence>
<proteinExistence type="predicted"/>
<dbReference type="RefSeq" id="WP_232571602.1">
    <property type="nucleotide sequence ID" value="NZ_CP089466.1"/>
</dbReference>
<dbReference type="Pfam" id="PF19132">
    <property type="entry name" value="DUF5815"/>
    <property type="match status" value="1"/>
</dbReference>
<dbReference type="EMBL" id="JBHRWN010000002">
    <property type="protein sequence ID" value="MFC3477266.1"/>
    <property type="molecule type" value="Genomic_DNA"/>
</dbReference>
<dbReference type="GeneID" id="69116809"/>
<evidence type="ECO:0000313" key="1">
    <source>
        <dbReference type="EMBL" id="MFC3477266.1"/>
    </source>
</evidence>
<name>A0ABD5NDK0_9EURY</name>
<dbReference type="InterPro" id="IPR043853">
    <property type="entry name" value="DUF5815"/>
</dbReference>
<keyword evidence="2" id="KW-1185">Reference proteome</keyword>
<gene>
    <name evidence="1" type="ORF">ACFOKC_05960</name>
</gene>
<dbReference type="Proteomes" id="UP001595660">
    <property type="component" value="Unassembled WGS sequence"/>
</dbReference>
<accession>A0ABD5NDK0</accession>
<dbReference type="AlphaFoldDB" id="A0ABD5NDK0"/>
<reference evidence="1 2" key="1">
    <citation type="journal article" date="2019" name="Int. J. Syst. Evol. Microbiol.">
        <title>The Global Catalogue of Microorganisms (GCM) 10K type strain sequencing project: providing services to taxonomists for standard genome sequencing and annotation.</title>
        <authorList>
            <consortium name="The Broad Institute Genomics Platform"/>
            <consortium name="The Broad Institute Genome Sequencing Center for Infectious Disease"/>
            <person name="Wu L."/>
            <person name="Ma J."/>
        </authorList>
    </citation>
    <scope>NUCLEOTIDE SEQUENCE [LARGE SCALE GENOMIC DNA]</scope>
    <source>
        <strain evidence="1 2">CGMCC 1.12562</strain>
    </source>
</reference>
<organism evidence="1 2">
    <name type="scientific">Halobacterium litoreum</name>
    <dbReference type="NCBI Taxonomy" id="2039234"/>
    <lineage>
        <taxon>Archaea</taxon>
        <taxon>Methanobacteriati</taxon>
        <taxon>Methanobacteriota</taxon>
        <taxon>Stenosarchaea group</taxon>
        <taxon>Halobacteria</taxon>
        <taxon>Halobacteriales</taxon>
        <taxon>Halobacteriaceae</taxon>
        <taxon>Halobacterium</taxon>
    </lineage>
</organism>
<protein>
    <submittedName>
        <fullName evidence="1">DUF5815 family protein</fullName>
    </submittedName>
</protein>
<sequence>MTEPRVPGTEEEDDDWVDLPCGEQAHVQDFDLGMREYACSCGGTHAVVMDMHPPSRFFPESIVGVLKEAITPAEDDEFDEFGTPHLMGAVMEQLPEDVVAVDAAENGSVGYALLWVTEMDARDLHEVVVELVVELMDHAVSHAETEQSKSEFEDQMLEFDVTEFVDEYREAREFEDEYDTPA</sequence>